<dbReference type="RefSeq" id="WP_256396724.1">
    <property type="nucleotide sequence ID" value="NZ_JANHDJ010000005.1"/>
</dbReference>
<keyword evidence="1" id="KW-1133">Transmembrane helix</keyword>
<feature type="transmembrane region" description="Helical" evidence="1">
    <location>
        <begin position="15"/>
        <end position="36"/>
    </location>
</feature>
<feature type="transmembrane region" description="Helical" evidence="1">
    <location>
        <begin position="42"/>
        <end position="61"/>
    </location>
</feature>
<proteinExistence type="predicted"/>
<keyword evidence="1" id="KW-0472">Membrane</keyword>
<accession>A0ABD6D612</accession>
<dbReference type="SUPFAM" id="SSF81324">
    <property type="entry name" value="Voltage-gated potassium channels"/>
    <property type="match status" value="1"/>
</dbReference>
<dbReference type="InterPro" id="IPR000595">
    <property type="entry name" value="cNMP-bd_dom"/>
</dbReference>
<keyword evidence="1" id="KW-0812">Transmembrane</keyword>
<keyword evidence="3" id="KW-0407">Ion channel</keyword>
<organism evidence="3 4">
    <name type="scientific">Halohasta litorea</name>
    <dbReference type="NCBI Taxonomy" id="869891"/>
    <lineage>
        <taxon>Archaea</taxon>
        <taxon>Methanobacteriati</taxon>
        <taxon>Methanobacteriota</taxon>
        <taxon>Stenosarchaea group</taxon>
        <taxon>Halobacteria</taxon>
        <taxon>Halobacteriales</taxon>
        <taxon>Haloferacaceae</taxon>
        <taxon>Halohasta</taxon>
    </lineage>
</organism>
<gene>
    <name evidence="3" type="ORF">ACFSBW_07295</name>
</gene>
<evidence type="ECO:0000313" key="4">
    <source>
        <dbReference type="Proteomes" id="UP001597052"/>
    </source>
</evidence>
<evidence type="ECO:0000259" key="2">
    <source>
        <dbReference type="PROSITE" id="PS50042"/>
    </source>
</evidence>
<protein>
    <submittedName>
        <fullName evidence="3">Potassium channel family protein</fullName>
    </submittedName>
</protein>
<reference evidence="3 4" key="1">
    <citation type="journal article" date="2019" name="Int. J. Syst. Evol. Microbiol.">
        <title>The Global Catalogue of Microorganisms (GCM) 10K type strain sequencing project: providing services to taxonomists for standard genome sequencing and annotation.</title>
        <authorList>
            <consortium name="The Broad Institute Genomics Platform"/>
            <consortium name="The Broad Institute Genome Sequencing Center for Infectious Disease"/>
            <person name="Wu L."/>
            <person name="Ma J."/>
        </authorList>
    </citation>
    <scope>NUCLEOTIDE SEQUENCE [LARGE SCALE GENOMIC DNA]</scope>
    <source>
        <strain evidence="3 4">CGMCC 1.10593</strain>
    </source>
</reference>
<evidence type="ECO:0000256" key="1">
    <source>
        <dbReference type="SAM" id="Phobius"/>
    </source>
</evidence>
<name>A0ABD6D612_9EURY</name>
<feature type="transmembrane region" description="Helical" evidence="1">
    <location>
        <begin position="73"/>
        <end position="96"/>
    </location>
</feature>
<dbReference type="Gene3D" id="1.10.287.70">
    <property type="match status" value="1"/>
</dbReference>
<evidence type="ECO:0000313" key="3">
    <source>
        <dbReference type="EMBL" id="MFD1641676.1"/>
    </source>
</evidence>
<feature type="transmembrane region" description="Helical" evidence="1">
    <location>
        <begin position="141"/>
        <end position="162"/>
    </location>
</feature>
<dbReference type="PROSITE" id="PS50042">
    <property type="entry name" value="CNMP_BINDING_3"/>
    <property type="match status" value="1"/>
</dbReference>
<keyword evidence="4" id="KW-1185">Reference proteome</keyword>
<keyword evidence="3" id="KW-0406">Ion transport</keyword>
<dbReference type="Proteomes" id="UP001597052">
    <property type="component" value="Unassembled WGS sequence"/>
</dbReference>
<feature type="domain" description="Cyclic nucleotide-binding" evidence="2">
    <location>
        <begin position="152"/>
        <end position="198"/>
    </location>
</feature>
<keyword evidence="3" id="KW-0813">Transport</keyword>
<comment type="caution">
    <text evidence="3">The sequence shown here is derived from an EMBL/GenBank/DDBJ whole genome shotgun (WGS) entry which is preliminary data.</text>
</comment>
<dbReference type="InterPro" id="IPR013099">
    <property type="entry name" value="K_chnl_dom"/>
</dbReference>
<dbReference type="GO" id="GO:0034220">
    <property type="term" value="P:monoatomic ion transmembrane transport"/>
    <property type="evidence" value="ECO:0007669"/>
    <property type="project" value="UniProtKB-KW"/>
</dbReference>
<dbReference type="AlphaFoldDB" id="A0ABD6D612"/>
<sequence length="348" mass="37762">MLSDWTVSFGVMRTVYVAIGIVVLGITVVDLLWTTLWVEGGAGPLTAWLMAGTWAGMRTTVGHYPRVRSLSGPVILILTLSVWIVLLWAGWTLVFAGSASSLIDTVGRGPVSWIDRMYFVGYTLFTLGIGDIVPRDGRWQLATTMTTASGMLFVTLSVSYVLSVLDAVTQKRAFANGITGLGPQGSSIVRQGWTGEAFAGLELPLSASTAQLNRLVANHRAYPLLHYFHTTEAEHAPVVAIAILDDVLTLLRFGVADHDRPSEPITTNARASVDNYLELLRSAFIQPADRTPPPPNLDSLREAGIPTVSEEAFDGSLAEMADRRRALLGLVEDDLRQWPASEADRTEA</sequence>
<dbReference type="EMBL" id="JBHUDM010000002">
    <property type="protein sequence ID" value="MFD1641676.1"/>
    <property type="molecule type" value="Genomic_DNA"/>
</dbReference>
<dbReference type="Pfam" id="PF07885">
    <property type="entry name" value="Ion_trans_2"/>
    <property type="match status" value="1"/>
</dbReference>